<dbReference type="InterPro" id="IPR001584">
    <property type="entry name" value="Integrase_cat-core"/>
</dbReference>
<dbReference type="InterPro" id="IPR043502">
    <property type="entry name" value="DNA/RNA_pol_sf"/>
</dbReference>
<dbReference type="InterPro" id="IPR012337">
    <property type="entry name" value="RNaseH-like_sf"/>
</dbReference>
<dbReference type="Gene3D" id="3.30.420.10">
    <property type="entry name" value="Ribonuclease H-like superfamily/Ribonuclease H"/>
    <property type="match status" value="1"/>
</dbReference>
<evidence type="ECO:0000313" key="4">
    <source>
        <dbReference type="EMBL" id="SPD14795.1"/>
    </source>
</evidence>
<dbReference type="PROSITE" id="PS50994">
    <property type="entry name" value="INTEGRASE"/>
    <property type="match status" value="1"/>
</dbReference>
<protein>
    <recommendedName>
        <fullName evidence="3">Integrase catalytic domain-containing protein</fullName>
    </recommendedName>
</protein>
<dbReference type="GO" id="GO:0003676">
    <property type="term" value="F:nucleic acid binding"/>
    <property type="evidence" value="ECO:0007669"/>
    <property type="project" value="InterPro"/>
</dbReference>
<reference evidence="4" key="1">
    <citation type="submission" date="2018-02" db="EMBL/GenBank/DDBJ databases">
        <authorList>
            <person name="Cohen D.B."/>
            <person name="Kent A.D."/>
        </authorList>
    </citation>
    <scope>NUCLEOTIDE SEQUENCE</scope>
</reference>
<feature type="domain" description="Integrase catalytic" evidence="3">
    <location>
        <begin position="379"/>
        <end position="549"/>
    </location>
</feature>
<organism evidence="4">
    <name type="scientific">Fagus sylvatica</name>
    <name type="common">Beechnut</name>
    <dbReference type="NCBI Taxonomy" id="28930"/>
    <lineage>
        <taxon>Eukaryota</taxon>
        <taxon>Viridiplantae</taxon>
        <taxon>Streptophyta</taxon>
        <taxon>Embryophyta</taxon>
        <taxon>Tracheophyta</taxon>
        <taxon>Spermatophyta</taxon>
        <taxon>Magnoliopsida</taxon>
        <taxon>eudicotyledons</taxon>
        <taxon>Gunneridae</taxon>
        <taxon>Pentapetalae</taxon>
        <taxon>rosids</taxon>
        <taxon>fabids</taxon>
        <taxon>Fagales</taxon>
        <taxon>Fagaceae</taxon>
        <taxon>Fagus</taxon>
    </lineage>
</organism>
<dbReference type="InterPro" id="IPR054722">
    <property type="entry name" value="PolX-like_BBD"/>
</dbReference>
<dbReference type="GO" id="GO:0004190">
    <property type="term" value="F:aspartic-type endopeptidase activity"/>
    <property type="evidence" value="ECO:0007669"/>
    <property type="project" value="UniProtKB-KW"/>
</dbReference>
<keyword evidence="1" id="KW-0378">Hydrolase</keyword>
<proteinExistence type="predicted"/>
<dbReference type="Pfam" id="PF22936">
    <property type="entry name" value="Pol_BBD"/>
    <property type="match status" value="1"/>
</dbReference>
<dbReference type="Pfam" id="PF00665">
    <property type="entry name" value="rve"/>
    <property type="match status" value="1"/>
</dbReference>
<dbReference type="InterPro" id="IPR036397">
    <property type="entry name" value="RNaseH_sf"/>
</dbReference>
<evidence type="ECO:0000256" key="1">
    <source>
        <dbReference type="ARBA" id="ARBA00022750"/>
    </source>
</evidence>
<accession>A0A2N9HS43</accession>
<dbReference type="Pfam" id="PF07727">
    <property type="entry name" value="RVT_2"/>
    <property type="match status" value="1"/>
</dbReference>
<dbReference type="SUPFAM" id="SSF53098">
    <property type="entry name" value="Ribonuclease H-like"/>
    <property type="match status" value="1"/>
</dbReference>
<dbReference type="InterPro" id="IPR057670">
    <property type="entry name" value="SH3_retrovirus"/>
</dbReference>
<gene>
    <name evidence="4" type="ORF">FSB_LOCUS42677</name>
</gene>
<dbReference type="InterPro" id="IPR013103">
    <property type="entry name" value="RVT_2"/>
</dbReference>
<dbReference type="CDD" id="cd09272">
    <property type="entry name" value="RNase_HI_RT_Ty1"/>
    <property type="match status" value="1"/>
</dbReference>
<name>A0A2N9HS43_FAGSY</name>
<feature type="region of interest" description="Disordered" evidence="2">
    <location>
        <begin position="683"/>
        <end position="705"/>
    </location>
</feature>
<evidence type="ECO:0000256" key="2">
    <source>
        <dbReference type="SAM" id="MobiDB-lite"/>
    </source>
</evidence>
<dbReference type="PANTHER" id="PTHR11439">
    <property type="entry name" value="GAG-POL-RELATED RETROTRANSPOSON"/>
    <property type="match status" value="1"/>
</dbReference>
<dbReference type="Pfam" id="PF25597">
    <property type="entry name" value="SH3_retrovirus"/>
    <property type="match status" value="1"/>
</dbReference>
<evidence type="ECO:0000259" key="3">
    <source>
        <dbReference type="PROSITE" id="PS50994"/>
    </source>
</evidence>
<keyword evidence="1" id="KW-0645">Protease</keyword>
<dbReference type="SUPFAM" id="SSF56672">
    <property type="entry name" value="DNA/RNA polymerases"/>
    <property type="match status" value="1"/>
</dbReference>
<dbReference type="GO" id="GO:0015074">
    <property type="term" value="P:DNA integration"/>
    <property type="evidence" value="ECO:0007669"/>
    <property type="project" value="InterPro"/>
</dbReference>
<dbReference type="AlphaFoldDB" id="A0A2N9HS43"/>
<keyword evidence="1" id="KW-0064">Aspartyl protease</keyword>
<dbReference type="PANTHER" id="PTHR11439:SF484">
    <property type="entry name" value="REVERSE TRANSCRIPTASE TY1_COPIA-TYPE DOMAIN-CONTAINING PROTEIN"/>
    <property type="match status" value="1"/>
</dbReference>
<sequence>MVSEQASPVVISDLIGSPGFAGDHLGFLSHRIGSPGIASDQLGISDLIVPPGLPLVALGLDLLGLLSISPVCSRSPRAASGSWSRSPRFALDLLLSAILRLVSGLGLGSLTPLPTPYSLRSLSEPQWTLGSNYLRWSRVVRVILKARDIILFRFKTFGCITRLSDRGIKQCTHCGCTNHYIDGDNSSSLPVDQVLISKTEYDSLLQRANASSSLLIASGNTCLHSSSSPSWVIDSGASDHMTGNSSLLSHTSSPCSPSFVTVANGTKTPVQGKGTVTTSDLTLSDVLYLPEFPFNLLSVHKLTLALNCSVAFYPSHCEFQDLKTKRMIGGGFVKDGLYYFQPSSTSIPSALHSTNSPYQWHCRLGHPRRKHHRATFKLRTDDPCLHPFELVHSDIWGPARTTGLCDARYFVTFIDDHSRLTWVYVLKDRSQLFSVFQSFYAEISNQFNAKLLAFRTDNAREYLDSAFQQFLESRGIIHQTSCVRTPQQNGIAERKNGPILAIARALMLQMNVPKLFWADAVLTAAYLLNRMPSRILKGKSPFEMFFPSKNPFFVPPRVFGYVSFVHNHSPNRDKLDPRAHKCIFLGYSRTQKGYRCYSPSLRKHFVSADVTFFEDIPYYSPQGRQLQESMLSAPVIPTHVPIAPPTSPISIVPPVPPISQVYVRRRNQDVSLVPPPPPVEFSLPLPPSASSSADSPPPQSTSDLDLPIAIRKGKRTCTEHPISNCVSFDHLSPSFKAFSLSLSSLVVPKSYREALSHPGWHKAMEEEMHALELNHTWDLIPKPAGTSIVGCRWVFTVKQNPDGTVDRLKARLVAKGFTQTYGLDYTETFSPVAKLNYIRIIISLAANLDWPLHQLDVKNAFLHGDLTETVYMTQPLGFESKGECVCHLKKSIYGLKQSPRAWFDKFSKAVVSHGMTRSQADHSVFFKKTRTGIVILVVYVDDIVITRSDKEGIQILINHLSSSFLTKDLGKLRYFLGIEVARSKAGISLSQRKYTLDILQDTGYLGSKPVATPMEPNLKLMPDKGDFVDDPDTYRRLVGKLIYLTITRPDISYAVSIVSQFMTNPRVPHMNAVIRILKYLKNAPGRGLFYRSSGHLHIEGYTDADWAGSPSDRKSTTGYCTFIGGNLVTWRSKKQSVVAHSSAEAEYRAMAHTTCELTWLRTVLQEFGLLTQGPTPLYCDNQAAIHIASNPVFHERTKHIEVDCHFVRSKVESKDIITPFVPSGSQLADIFTKALPKNVIDSICSKLGVIDIYSPA</sequence>
<dbReference type="EMBL" id="OIVN01003993">
    <property type="protein sequence ID" value="SPD14795.1"/>
    <property type="molecule type" value="Genomic_DNA"/>
</dbReference>